<feature type="transmembrane region" description="Helical" evidence="1">
    <location>
        <begin position="278"/>
        <end position="296"/>
    </location>
</feature>
<reference evidence="2 3" key="1">
    <citation type="journal article" date="2017" name="PLoS Biol.">
        <title>The sea cucumber genome provides insights into morphological evolution and visceral regeneration.</title>
        <authorList>
            <person name="Zhang X."/>
            <person name="Sun L."/>
            <person name="Yuan J."/>
            <person name="Sun Y."/>
            <person name="Gao Y."/>
            <person name="Zhang L."/>
            <person name="Li S."/>
            <person name="Dai H."/>
            <person name="Hamel J.F."/>
            <person name="Liu C."/>
            <person name="Yu Y."/>
            <person name="Liu S."/>
            <person name="Lin W."/>
            <person name="Guo K."/>
            <person name="Jin S."/>
            <person name="Xu P."/>
            <person name="Storey K.B."/>
            <person name="Huan P."/>
            <person name="Zhang T."/>
            <person name="Zhou Y."/>
            <person name="Zhang J."/>
            <person name="Lin C."/>
            <person name="Li X."/>
            <person name="Xing L."/>
            <person name="Huo D."/>
            <person name="Sun M."/>
            <person name="Wang L."/>
            <person name="Mercier A."/>
            <person name="Li F."/>
            <person name="Yang H."/>
            <person name="Xiang J."/>
        </authorList>
    </citation>
    <scope>NUCLEOTIDE SEQUENCE [LARGE SCALE GENOMIC DNA]</scope>
    <source>
        <strain evidence="2">Shaxun</strain>
        <tissue evidence="2">Muscle</tissue>
    </source>
</reference>
<keyword evidence="1" id="KW-0812">Transmembrane</keyword>
<name>A0A2G8K3E6_STIJA</name>
<sequence>MATLRRNFLEAMLLSPTGKTTRIEQRHYQVIERFLSPGDRIAWQRPWGVIHTAIVLCIDEDRGRLCVYERSKDEDSKCLEVTINIITLEKQWGQLYRCDDDAEQMPLSKKLRIMLDKFGEKGYNLFGKNCQHLVAECTRHEGKESFQTKWFAVNMTIHAIKSFGKSITSEIVEAFFGGAERIGVVTVVAIQIIFFLIEFYAACERLKTGDISWKHFAELVIRHFSMAFFSCIGSALGGSLVGFLLPKVILWVVLSVFGALIADYLLDCFGTDNQYLRYLGWMAGGIVGFVCGCISPDWVIEILLACMFGFAGLFVGHTFGYSASWLFNRSGADSRIVNELSDLKTGDHITKYEWFLHPHCHAIFVKAMPNGTEMKIIKNTYRRGVIEEIVPFTERSVYRYEYQPSECHDSDQTVRNARSKLGEDHYNWFTYNCKTFAKECKCRNNDETDSRAPPQQEMDWDQQFEEMIAEPGLPEEKVEQLSRRFTKMMRKLNCFAI</sequence>
<gene>
    <name evidence="2" type="ORF">BSL78_20614</name>
</gene>
<dbReference type="EMBL" id="MRZV01000926">
    <property type="protein sequence ID" value="PIK42538.1"/>
    <property type="molecule type" value="Genomic_DNA"/>
</dbReference>
<evidence type="ECO:0000313" key="3">
    <source>
        <dbReference type="Proteomes" id="UP000230750"/>
    </source>
</evidence>
<evidence type="ECO:0008006" key="4">
    <source>
        <dbReference type="Google" id="ProtNLM"/>
    </source>
</evidence>
<comment type="caution">
    <text evidence="2">The sequence shown here is derived from an EMBL/GenBank/DDBJ whole genome shotgun (WGS) entry which is preliminary data.</text>
</comment>
<dbReference type="Proteomes" id="UP000230750">
    <property type="component" value="Unassembled WGS sequence"/>
</dbReference>
<dbReference type="OrthoDB" id="6156857at2759"/>
<protein>
    <recommendedName>
        <fullName evidence="4">LRAT domain-containing protein</fullName>
    </recommendedName>
</protein>
<feature type="transmembrane region" description="Helical" evidence="1">
    <location>
        <begin position="182"/>
        <end position="203"/>
    </location>
</feature>
<evidence type="ECO:0000313" key="2">
    <source>
        <dbReference type="EMBL" id="PIK42538.1"/>
    </source>
</evidence>
<dbReference type="Gene3D" id="3.90.1720.10">
    <property type="entry name" value="endopeptidase domain like (from Nostoc punctiforme)"/>
    <property type="match status" value="1"/>
</dbReference>
<organism evidence="2 3">
    <name type="scientific">Stichopus japonicus</name>
    <name type="common">Sea cucumber</name>
    <dbReference type="NCBI Taxonomy" id="307972"/>
    <lineage>
        <taxon>Eukaryota</taxon>
        <taxon>Metazoa</taxon>
        <taxon>Echinodermata</taxon>
        <taxon>Eleutherozoa</taxon>
        <taxon>Echinozoa</taxon>
        <taxon>Holothuroidea</taxon>
        <taxon>Aspidochirotacea</taxon>
        <taxon>Aspidochirotida</taxon>
        <taxon>Stichopodidae</taxon>
        <taxon>Apostichopus</taxon>
    </lineage>
</organism>
<proteinExistence type="predicted"/>
<dbReference type="AlphaFoldDB" id="A0A2G8K3E6"/>
<feature type="transmembrane region" description="Helical" evidence="1">
    <location>
        <begin position="248"/>
        <end position="266"/>
    </location>
</feature>
<feature type="transmembrane region" description="Helical" evidence="1">
    <location>
        <begin position="302"/>
        <end position="327"/>
    </location>
</feature>
<evidence type="ECO:0000256" key="1">
    <source>
        <dbReference type="SAM" id="Phobius"/>
    </source>
</evidence>
<feature type="transmembrane region" description="Helical" evidence="1">
    <location>
        <begin position="224"/>
        <end position="242"/>
    </location>
</feature>
<accession>A0A2G8K3E6</accession>
<keyword evidence="3" id="KW-1185">Reference proteome</keyword>
<keyword evidence="1" id="KW-1133">Transmembrane helix</keyword>
<keyword evidence="1" id="KW-0472">Membrane</keyword>